<protein>
    <submittedName>
        <fullName evidence="1">Uncharacterized protein</fullName>
    </submittedName>
</protein>
<accession>A0ACC2FTI5</accession>
<organism evidence="1 2">
    <name type="scientific">Dallia pectoralis</name>
    <name type="common">Alaska blackfish</name>
    <dbReference type="NCBI Taxonomy" id="75939"/>
    <lineage>
        <taxon>Eukaryota</taxon>
        <taxon>Metazoa</taxon>
        <taxon>Chordata</taxon>
        <taxon>Craniata</taxon>
        <taxon>Vertebrata</taxon>
        <taxon>Euteleostomi</taxon>
        <taxon>Actinopterygii</taxon>
        <taxon>Neopterygii</taxon>
        <taxon>Teleostei</taxon>
        <taxon>Protacanthopterygii</taxon>
        <taxon>Esociformes</taxon>
        <taxon>Umbridae</taxon>
        <taxon>Dallia</taxon>
    </lineage>
</organism>
<gene>
    <name evidence="1" type="ORF">DPEC_G00252860</name>
</gene>
<sequence>MEDEVKEDPIEPEENSEQPKETPKVKSQWKSGWVKKASGRFLASYKDRYIEVEKTEIAVYENEDLKTCLGKVDLENYDKCHELKSAFSKKNRLVLIRALKSGNKVHDVKFQAPNPEEKEAWIKAFSDGINRAKNKIFDEVKIDETSNLEHVTRSRPKANRNRRPPTRVHMKEAAGASSEGILRLDLDTVDGSIPNGTNHMSTDGTETPKQVVKPPMPPTSKPSDAPEECPSTQSPDSGLPAEEKPAPQKVKPPMPPSKEAKAVAWMELPSDSESCPEKKVLKPPMPPSKETKPVVCAEDQTQVLHPPVPPSKEVKPSFPAGDQPTRDASRKDSPEECSDVGADSEPASTPADKPTGGSADNLVVDPESQPRPPALPSKDKKPSLTDIKEAAVETGVQMKKEEEDDETEGADEVCPKTTASDVQPSRKPVGAEGDVGSTTNPEVKVEPLAIDHPKVKVTATEENMPEKTVFGGEDITSNDEPPAMNASQTTVPESLPTQKMVKRIPCPPVKQKPVKPSLLATTSPAVENAQQNVPSVIESKCEFPVIVLSLSDPDPDSSCSSPLPFHLSPKKRRVRQEEKSVDSGQQSDGDDDDDEDDDGSENGDTLAASTSALRGSLVHLDTLMDDCEDEDTETPDSLEDASSTLPEDETFSLHSTYPKSSHYPPIPLKPSSKLRSTSLGDLLSDGEKGAGRKHTGPCHNVTDLTYEVALELEKTGELLESIAPRRCSEVGQSSALAGAEVLEEGSPEDLLARAMDKLRKADQFLREARNLKETRQNENMTKRTSW</sequence>
<evidence type="ECO:0000313" key="1">
    <source>
        <dbReference type="EMBL" id="KAJ7994764.1"/>
    </source>
</evidence>
<comment type="caution">
    <text evidence="1">The sequence shown here is derived from an EMBL/GenBank/DDBJ whole genome shotgun (WGS) entry which is preliminary data.</text>
</comment>
<proteinExistence type="predicted"/>
<reference evidence="1" key="1">
    <citation type="submission" date="2021-05" db="EMBL/GenBank/DDBJ databases">
        <authorList>
            <person name="Pan Q."/>
            <person name="Jouanno E."/>
            <person name="Zahm M."/>
            <person name="Klopp C."/>
            <person name="Cabau C."/>
            <person name="Louis A."/>
            <person name="Berthelot C."/>
            <person name="Parey E."/>
            <person name="Roest Crollius H."/>
            <person name="Montfort J."/>
            <person name="Robinson-Rechavi M."/>
            <person name="Bouchez O."/>
            <person name="Lampietro C."/>
            <person name="Lopez Roques C."/>
            <person name="Donnadieu C."/>
            <person name="Postlethwait J."/>
            <person name="Bobe J."/>
            <person name="Dillon D."/>
            <person name="Chandos A."/>
            <person name="von Hippel F."/>
            <person name="Guiguen Y."/>
        </authorList>
    </citation>
    <scope>NUCLEOTIDE SEQUENCE</scope>
    <source>
        <strain evidence="1">YG-Jan2019</strain>
    </source>
</reference>
<dbReference type="Proteomes" id="UP001157502">
    <property type="component" value="Chromosome 22"/>
</dbReference>
<dbReference type="EMBL" id="CM055749">
    <property type="protein sequence ID" value="KAJ7994764.1"/>
    <property type="molecule type" value="Genomic_DNA"/>
</dbReference>
<name>A0ACC2FTI5_DALPE</name>
<keyword evidence="2" id="KW-1185">Reference proteome</keyword>
<evidence type="ECO:0000313" key="2">
    <source>
        <dbReference type="Proteomes" id="UP001157502"/>
    </source>
</evidence>